<evidence type="ECO:0000313" key="2">
    <source>
        <dbReference type="Proteomes" id="UP001065265"/>
    </source>
</evidence>
<dbReference type="EMBL" id="CP092471">
    <property type="protein sequence ID" value="UVI38405.1"/>
    <property type="molecule type" value="Genomic_DNA"/>
</dbReference>
<reference evidence="1" key="1">
    <citation type="submission" date="2022-02" db="EMBL/GenBank/DDBJ databases">
        <title>Qipengyuania spongiae sp. nov., isolated from marine sponge.</title>
        <authorList>
            <person name="Li Z."/>
            <person name="Zhang M."/>
        </authorList>
    </citation>
    <scope>NUCLEOTIDE SEQUENCE</scope>
    <source>
        <strain evidence="1">PHS-Z21</strain>
    </source>
</reference>
<dbReference type="Proteomes" id="UP001065265">
    <property type="component" value="Chromosome"/>
</dbReference>
<protein>
    <submittedName>
        <fullName evidence="1">Uncharacterized protein</fullName>
    </submittedName>
</protein>
<keyword evidence="2" id="KW-1185">Reference proteome</keyword>
<dbReference type="RefSeq" id="WP_265557570.1">
    <property type="nucleotide sequence ID" value="NZ_CP092471.1"/>
</dbReference>
<gene>
    <name evidence="1" type="ORF">L1F33_09035</name>
</gene>
<proteinExistence type="predicted"/>
<name>A0ABY5SW79_9SPHN</name>
<accession>A0ABY5SW79</accession>
<sequence>MNYRHPNFTKESWSDTFIKEGRPPADLGSVLDFFSRLNGTLLKLGGYSPRFRSQLDAVGTLKDHSRIRYFRGDTGEQYVALSSGTEKPLAGDSVVNAAVILPFYTVRPIRGLRVINVHEEGILHVHVDADFDYRGDPLDGYRKMMKSYEAGLA</sequence>
<organism evidence="1 2">
    <name type="scientific">Qipengyuania spongiae</name>
    <dbReference type="NCBI Taxonomy" id="2909673"/>
    <lineage>
        <taxon>Bacteria</taxon>
        <taxon>Pseudomonadati</taxon>
        <taxon>Pseudomonadota</taxon>
        <taxon>Alphaproteobacteria</taxon>
        <taxon>Sphingomonadales</taxon>
        <taxon>Erythrobacteraceae</taxon>
        <taxon>Qipengyuania</taxon>
    </lineage>
</organism>
<evidence type="ECO:0000313" key="1">
    <source>
        <dbReference type="EMBL" id="UVI38405.1"/>
    </source>
</evidence>